<dbReference type="WBParaSite" id="sdigi.contig41.g2690.t1">
    <property type="protein sequence ID" value="sdigi.contig41.g2690.t1"/>
    <property type="gene ID" value="sdigi.contig41.g2690"/>
</dbReference>
<reference evidence="2" key="1">
    <citation type="submission" date="2022-11" db="UniProtKB">
        <authorList>
            <consortium name="WormBaseParasite"/>
        </authorList>
    </citation>
    <scope>IDENTIFICATION</scope>
</reference>
<evidence type="ECO:0000313" key="2">
    <source>
        <dbReference type="WBParaSite" id="sdigi.contig41.g2690.t1"/>
    </source>
</evidence>
<organism evidence="1 2">
    <name type="scientific">Setaria digitata</name>
    <dbReference type="NCBI Taxonomy" id="48799"/>
    <lineage>
        <taxon>Eukaryota</taxon>
        <taxon>Metazoa</taxon>
        <taxon>Ecdysozoa</taxon>
        <taxon>Nematoda</taxon>
        <taxon>Chromadorea</taxon>
        <taxon>Rhabditida</taxon>
        <taxon>Spirurina</taxon>
        <taxon>Spiruromorpha</taxon>
        <taxon>Filarioidea</taxon>
        <taxon>Setariidae</taxon>
        <taxon>Setaria</taxon>
    </lineage>
</organism>
<proteinExistence type="predicted"/>
<dbReference type="AlphaFoldDB" id="A0A915PXB4"/>
<name>A0A915PXB4_9BILA</name>
<protein>
    <submittedName>
        <fullName evidence="2">Uncharacterized protein</fullName>
    </submittedName>
</protein>
<evidence type="ECO:0000313" key="1">
    <source>
        <dbReference type="Proteomes" id="UP000887581"/>
    </source>
</evidence>
<keyword evidence="1" id="KW-1185">Reference proteome</keyword>
<accession>A0A915PXB4</accession>
<sequence>MAAWAESGGVVRHIRFNDSEWEMWTQLTYLVKRDIRFSESG</sequence>
<dbReference type="Proteomes" id="UP000887581">
    <property type="component" value="Unplaced"/>
</dbReference>